<organism evidence="1 2">
    <name type="scientific">Ambispora gerdemannii</name>
    <dbReference type="NCBI Taxonomy" id="144530"/>
    <lineage>
        <taxon>Eukaryota</taxon>
        <taxon>Fungi</taxon>
        <taxon>Fungi incertae sedis</taxon>
        <taxon>Mucoromycota</taxon>
        <taxon>Glomeromycotina</taxon>
        <taxon>Glomeromycetes</taxon>
        <taxon>Archaeosporales</taxon>
        <taxon>Ambisporaceae</taxon>
        <taxon>Ambispora</taxon>
    </lineage>
</organism>
<evidence type="ECO:0000313" key="1">
    <source>
        <dbReference type="EMBL" id="CAG8581860.1"/>
    </source>
</evidence>
<keyword evidence="2" id="KW-1185">Reference proteome</keyword>
<accession>A0A9N9BZW1</accession>
<sequence>RIFFEDKSENIKYKSNLMYHTYNPFDQPELIAHIIKNLAPKDLAKCLHINQIWNKEAKREFFIRQEKLEDIFWELDSELEETREEYAWWIGGANPKIENPYVRINFLNSKLFGIIKRLQELEHYMLSNNIIDRIEGAHYMYSKVISI</sequence>
<reference evidence="1" key="1">
    <citation type="submission" date="2021-06" db="EMBL/GenBank/DDBJ databases">
        <authorList>
            <person name="Kallberg Y."/>
            <person name="Tangrot J."/>
            <person name="Rosling A."/>
        </authorList>
    </citation>
    <scope>NUCLEOTIDE SEQUENCE</scope>
    <source>
        <strain evidence="1">MT106</strain>
    </source>
</reference>
<dbReference type="Proteomes" id="UP000789831">
    <property type="component" value="Unassembled WGS sequence"/>
</dbReference>
<feature type="non-terminal residue" evidence="1">
    <location>
        <position position="1"/>
    </location>
</feature>
<evidence type="ECO:0000313" key="2">
    <source>
        <dbReference type="Proteomes" id="UP000789831"/>
    </source>
</evidence>
<gene>
    <name evidence="1" type="ORF">AGERDE_LOCUS8164</name>
</gene>
<dbReference type="OrthoDB" id="2357244at2759"/>
<dbReference type="EMBL" id="CAJVPL010001659">
    <property type="protein sequence ID" value="CAG8581860.1"/>
    <property type="molecule type" value="Genomic_DNA"/>
</dbReference>
<proteinExistence type="predicted"/>
<dbReference type="AlphaFoldDB" id="A0A9N9BZW1"/>
<protein>
    <submittedName>
        <fullName evidence="1">888_t:CDS:1</fullName>
    </submittedName>
</protein>
<name>A0A9N9BZW1_9GLOM</name>
<comment type="caution">
    <text evidence="1">The sequence shown here is derived from an EMBL/GenBank/DDBJ whole genome shotgun (WGS) entry which is preliminary data.</text>
</comment>